<dbReference type="Gene3D" id="3.60.21.70">
    <property type="entry name" value="PhoD-like phosphatase"/>
    <property type="match status" value="1"/>
</dbReference>
<feature type="domain" description="PhoD-like phosphatase metallophosphatase" evidence="2">
    <location>
        <begin position="160"/>
        <end position="433"/>
    </location>
</feature>
<comment type="caution">
    <text evidence="4">The sequence shown here is derived from an EMBL/GenBank/DDBJ whole genome shotgun (WGS) entry which is preliminary data.</text>
</comment>
<dbReference type="InterPro" id="IPR029052">
    <property type="entry name" value="Metallo-depent_PP-like"/>
</dbReference>
<dbReference type="RefSeq" id="WP_156609387.1">
    <property type="nucleotide sequence ID" value="NZ_WPCU01000005.1"/>
</dbReference>
<dbReference type="PANTHER" id="PTHR43606:SF2">
    <property type="entry name" value="ALKALINE PHOSPHATASE FAMILY PROTEIN (AFU_ORTHOLOGUE AFUA_5G03860)"/>
    <property type="match status" value="1"/>
</dbReference>
<dbReference type="InterPro" id="IPR018946">
    <property type="entry name" value="PhoD-like_MPP"/>
</dbReference>
<dbReference type="Pfam" id="PF16655">
    <property type="entry name" value="PhoD_N"/>
    <property type="match status" value="1"/>
</dbReference>
<dbReference type="Gene3D" id="2.60.40.380">
    <property type="entry name" value="Purple acid phosphatase-like, N-terminal"/>
    <property type="match status" value="1"/>
</dbReference>
<dbReference type="EMBL" id="WPCU01000005">
    <property type="protein sequence ID" value="MVA75878.1"/>
    <property type="molecule type" value="Genomic_DNA"/>
</dbReference>
<gene>
    <name evidence="4" type="ORF">GC722_07560</name>
</gene>
<dbReference type="PROSITE" id="PS51318">
    <property type="entry name" value="TAT"/>
    <property type="match status" value="1"/>
</dbReference>
<organism evidence="4 5">
    <name type="scientific">Auraticoccus cholistanensis</name>
    <dbReference type="NCBI Taxonomy" id="2656650"/>
    <lineage>
        <taxon>Bacteria</taxon>
        <taxon>Bacillati</taxon>
        <taxon>Actinomycetota</taxon>
        <taxon>Actinomycetes</taxon>
        <taxon>Propionibacteriales</taxon>
        <taxon>Propionibacteriaceae</taxon>
        <taxon>Auraticoccus</taxon>
    </lineage>
</organism>
<dbReference type="SUPFAM" id="SSF56300">
    <property type="entry name" value="Metallo-dependent phosphatases"/>
    <property type="match status" value="1"/>
</dbReference>
<evidence type="ECO:0000313" key="5">
    <source>
        <dbReference type="Proteomes" id="UP000435304"/>
    </source>
</evidence>
<dbReference type="InterPro" id="IPR038607">
    <property type="entry name" value="PhoD-like_sf"/>
</dbReference>
<evidence type="ECO:0000256" key="1">
    <source>
        <dbReference type="SAM" id="SignalP"/>
    </source>
</evidence>
<dbReference type="CDD" id="cd07389">
    <property type="entry name" value="MPP_PhoD"/>
    <property type="match status" value="1"/>
</dbReference>
<evidence type="ECO:0000313" key="4">
    <source>
        <dbReference type="EMBL" id="MVA75878.1"/>
    </source>
</evidence>
<feature type="chain" id="PRO_5025691594" description="Alkaline phosphatase" evidence="1">
    <location>
        <begin position="32"/>
        <end position="510"/>
    </location>
</feature>
<dbReference type="InterPro" id="IPR006311">
    <property type="entry name" value="TAT_signal"/>
</dbReference>
<dbReference type="Pfam" id="PF09423">
    <property type="entry name" value="PhoD"/>
    <property type="match status" value="1"/>
</dbReference>
<dbReference type="PANTHER" id="PTHR43606">
    <property type="entry name" value="PHOSPHATASE, PUTATIVE (AFU_ORTHOLOGUE AFUA_6G08710)-RELATED"/>
    <property type="match status" value="1"/>
</dbReference>
<dbReference type="InterPro" id="IPR052900">
    <property type="entry name" value="Phospholipid_Metab_Enz"/>
</dbReference>
<keyword evidence="5" id="KW-1185">Reference proteome</keyword>
<evidence type="ECO:0008006" key="6">
    <source>
        <dbReference type="Google" id="ProtNLM"/>
    </source>
</evidence>
<reference evidence="4 5" key="1">
    <citation type="submission" date="2019-12" db="EMBL/GenBank/DDBJ databases">
        <title>Auraticoccus cholistani sp. nov., an actinomycete isolated from soil of Cholistan desert.</title>
        <authorList>
            <person name="Cheema M.T."/>
        </authorList>
    </citation>
    <scope>NUCLEOTIDE SEQUENCE [LARGE SCALE GENOMIC DNA]</scope>
    <source>
        <strain evidence="4 5">F435</strain>
    </source>
</reference>
<protein>
    <recommendedName>
        <fullName evidence="6">Alkaline phosphatase</fullName>
    </recommendedName>
</protein>
<accession>A0A6A9UTA7</accession>
<evidence type="ECO:0000259" key="3">
    <source>
        <dbReference type="Pfam" id="PF16655"/>
    </source>
</evidence>
<name>A0A6A9UTA7_9ACTN</name>
<keyword evidence="1" id="KW-0732">Signal</keyword>
<dbReference type="AlphaFoldDB" id="A0A6A9UTA7"/>
<dbReference type="InterPro" id="IPR032093">
    <property type="entry name" value="PhoD_N"/>
</dbReference>
<sequence length="510" mass="55464">MHPTSPDPSLDRRRFLSAAGVGLAAATLAPAASAHATVAADPFRLGVASGDADDTSVVLWTRLAPDPTDRATSFGMDPHQEVTVTLRVATSADRLADERRCVFVGSYAAVRADAFSVHALVTGLRPRTRYHYQFLVGDHRSPVGETRTLPTAGTSTPVRFAVINCQNLAGVDNELHFNGISDLVASHDVDFVVYLGDYIYEFGRAAHLPPAPVDDLGGYRTRYGQYKSRESLRELHRRFPVYAVPDDHEFFNDVRGGNLGARPPRWNAALRAYWENLPLRGRPEPDAGGRLRLPLHRRVRWGDALDLFLTDMRQFVGRDTLLGDAQEAELLDFVTTSTARFTAIGTQTPISSFAGFGSLWKDHAGTRGRLTEALLARKQADPRTFNPLVLSGDIHCAMVTHVQRDPDDVSSTPVATEFVNAAMTSGSANNWEAVRVAGQGGPGFLAAYGYGEGAGWAQYNGLSIHTVTAGSWTTTYRLGNEITRPDGRITLSPTWSLRYGAEVGSVSSRG</sequence>
<feature type="domain" description="Phospholipase D N-terminal" evidence="3">
    <location>
        <begin position="45"/>
        <end position="148"/>
    </location>
</feature>
<proteinExistence type="predicted"/>
<dbReference type="Proteomes" id="UP000435304">
    <property type="component" value="Unassembled WGS sequence"/>
</dbReference>
<evidence type="ECO:0000259" key="2">
    <source>
        <dbReference type="Pfam" id="PF09423"/>
    </source>
</evidence>
<feature type="signal peptide" evidence="1">
    <location>
        <begin position="1"/>
        <end position="31"/>
    </location>
</feature>